<evidence type="ECO:0000313" key="2">
    <source>
        <dbReference type="EMBL" id="RII43546.1"/>
    </source>
</evidence>
<dbReference type="InterPro" id="IPR036291">
    <property type="entry name" value="NAD(P)-bd_dom_sf"/>
</dbReference>
<dbReference type="EMBL" id="QQXK01000002">
    <property type="protein sequence ID" value="RII43546.1"/>
    <property type="molecule type" value="Genomic_DNA"/>
</dbReference>
<accession>A0A399JLX0</accession>
<dbReference type="Proteomes" id="UP000265419">
    <property type="component" value="Unassembled WGS sequence"/>
</dbReference>
<organism evidence="2 3">
    <name type="scientific">Galactobacter valiniphilus</name>
    <dbReference type="NCBI Taxonomy" id="2676122"/>
    <lineage>
        <taxon>Bacteria</taxon>
        <taxon>Bacillati</taxon>
        <taxon>Actinomycetota</taxon>
        <taxon>Actinomycetes</taxon>
        <taxon>Micrococcales</taxon>
        <taxon>Micrococcaceae</taxon>
        <taxon>Galactobacter</taxon>
    </lineage>
</organism>
<protein>
    <submittedName>
        <fullName evidence="2">SDR family NAD(P)-dependent oxidoreductase</fullName>
    </submittedName>
</protein>
<feature type="domain" description="NAD(P)-binding" evidence="1">
    <location>
        <begin position="7"/>
        <end position="190"/>
    </location>
</feature>
<evidence type="ECO:0000259" key="1">
    <source>
        <dbReference type="Pfam" id="PF13460"/>
    </source>
</evidence>
<dbReference type="Gene3D" id="3.40.50.720">
    <property type="entry name" value="NAD(P)-binding Rossmann-like Domain"/>
    <property type="match status" value="1"/>
</dbReference>
<reference evidence="2 3" key="1">
    <citation type="submission" date="2018-07" db="EMBL/GenBank/DDBJ databases">
        <title>Arthrobacter sp. nov., isolated from raw cow's milk with high bacterial count.</title>
        <authorList>
            <person name="Hahne J."/>
            <person name="Isele D."/>
            <person name="Lipski A."/>
        </authorList>
    </citation>
    <scope>NUCLEOTIDE SEQUENCE [LARGE SCALE GENOMIC DNA]</scope>
    <source>
        <strain evidence="2 3">JZ R-35</strain>
    </source>
</reference>
<sequence length="229" mass="23620">MRITFIGGHGKVALLTLPLLTQAGHEVTAWIRNPEHAADVEATGAKALVLSIEEATTESMAAALEGSEAVVFSAGAGGGNQARTAAVDRDAAIRSVHAAEEAGVRRYVMVSYHGAGRVRRVDPDHGFYPYQEAKLAADKVLASSALEWTILGPGTLSLEPSPGGVSPAAEGAEHAPTSRELVAHVIAEVLGGPAAEDSVRRTLDFHDGTLPIPAWIEAVAAGELPGAEG</sequence>
<dbReference type="InterPro" id="IPR016040">
    <property type="entry name" value="NAD(P)-bd_dom"/>
</dbReference>
<dbReference type="Pfam" id="PF13460">
    <property type="entry name" value="NAD_binding_10"/>
    <property type="match status" value="1"/>
</dbReference>
<dbReference type="PANTHER" id="PTHR15020">
    <property type="entry name" value="FLAVIN REDUCTASE-RELATED"/>
    <property type="match status" value="1"/>
</dbReference>
<dbReference type="RefSeq" id="WP_119423305.1">
    <property type="nucleotide sequence ID" value="NZ_QQXK01000002.1"/>
</dbReference>
<dbReference type="PANTHER" id="PTHR15020:SF50">
    <property type="entry name" value="UPF0659 PROTEIN YMR090W"/>
    <property type="match status" value="1"/>
</dbReference>
<dbReference type="CDD" id="cd05243">
    <property type="entry name" value="SDR_a5"/>
    <property type="match status" value="1"/>
</dbReference>
<proteinExistence type="predicted"/>
<gene>
    <name evidence="2" type="ORF">DWB68_01130</name>
</gene>
<name>A0A399JLX0_9MICC</name>
<dbReference type="AlphaFoldDB" id="A0A399JLX0"/>
<evidence type="ECO:0000313" key="3">
    <source>
        <dbReference type="Proteomes" id="UP000265419"/>
    </source>
</evidence>
<keyword evidence="3" id="KW-1185">Reference proteome</keyword>
<comment type="caution">
    <text evidence="2">The sequence shown here is derived from an EMBL/GenBank/DDBJ whole genome shotgun (WGS) entry which is preliminary data.</text>
</comment>
<dbReference type="SUPFAM" id="SSF51735">
    <property type="entry name" value="NAD(P)-binding Rossmann-fold domains"/>
    <property type="match status" value="1"/>
</dbReference>